<feature type="compositionally biased region" description="Pro residues" evidence="1">
    <location>
        <begin position="95"/>
        <end position="104"/>
    </location>
</feature>
<feature type="compositionally biased region" description="Low complexity" evidence="1">
    <location>
        <begin position="35"/>
        <end position="46"/>
    </location>
</feature>
<proteinExistence type="predicted"/>
<gene>
    <name evidence="2" type="ORF">EW146_g9741</name>
</gene>
<dbReference type="Proteomes" id="UP000310158">
    <property type="component" value="Unassembled WGS sequence"/>
</dbReference>
<protein>
    <submittedName>
        <fullName evidence="2">Uncharacterized protein</fullName>
    </submittedName>
</protein>
<sequence>STTDNTTTTPGGSNVDFAGMYALIEAVTQQEHQRTAAASTSSPRRSICPSLTRSSRTGYYASGSPRFTITPTSSAGDTIAMNVEHESRSLLPQSSPQPPDPVHLPPSSVSPTSIDIPLSTVPTLINSAPPDTIKTPMPENFREGTSIRDCNDPLVLSDPTSHLSLSSIPFTNMAISTKVVPKAVLYYDPHRVWSSAVRLALEEKGYGDDEVDFKMVDLGRQMHLIIIQICWARILFSSKGTEFFPELLEAQSKGNFARSYRSTLQYDYPPHLLTVFCDVVLQAIVELLDRSRSAMSRTHTTSFAPAPVLSPATIFFSGVSKTIIDVVHAGPASPVLLFYMNARDSSTLQSVSKTVLPFLCGRCDALDHYLSDNKSSSISISEKTKTFWLKKKRATEELLIMMSDAGKADAELSDAGKKSKLLGRSGSLWS</sequence>
<feature type="region of interest" description="Disordered" evidence="1">
    <location>
        <begin position="86"/>
        <end position="110"/>
    </location>
</feature>
<keyword evidence="3" id="KW-1185">Reference proteome</keyword>
<feature type="non-terminal residue" evidence="2">
    <location>
        <position position="1"/>
    </location>
</feature>
<dbReference type="CDD" id="cd00570">
    <property type="entry name" value="GST_N_family"/>
    <property type="match status" value="1"/>
</dbReference>
<comment type="caution">
    <text evidence="2">The sequence shown here is derived from an EMBL/GenBank/DDBJ whole genome shotgun (WGS) entry which is preliminary data.</text>
</comment>
<evidence type="ECO:0000313" key="3">
    <source>
        <dbReference type="Proteomes" id="UP000310158"/>
    </source>
</evidence>
<name>A0A4S4L8N8_9AGAM</name>
<feature type="region of interest" description="Disordered" evidence="1">
    <location>
        <begin position="32"/>
        <end position="74"/>
    </location>
</feature>
<feature type="compositionally biased region" description="Polar residues" evidence="1">
    <location>
        <begin position="65"/>
        <end position="74"/>
    </location>
</feature>
<dbReference type="OrthoDB" id="412788at2759"/>
<dbReference type="AlphaFoldDB" id="A0A4S4L8N8"/>
<organism evidence="2 3">
    <name type="scientific">Bondarzewia mesenterica</name>
    <dbReference type="NCBI Taxonomy" id="1095465"/>
    <lineage>
        <taxon>Eukaryota</taxon>
        <taxon>Fungi</taxon>
        <taxon>Dikarya</taxon>
        <taxon>Basidiomycota</taxon>
        <taxon>Agaricomycotina</taxon>
        <taxon>Agaricomycetes</taxon>
        <taxon>Russulales</taxon>
        <taxon>Bondarzewiaceae</taxon>
        <taxon>Bondarzewia</taxon>
    </lineage>
</organism>
<accession>A0A4S4L8N8</accession>
<evidence type="ECO:0000256" key="1">
    <source>
        <dbReference type="SAM" id="MobiDB-lite"/>
    </source>
</evidence>
<reference evidence="2 3" key="1">
    <citation type="submission" date="2019-02" db="EMBL/GenBank/DDBJ databases">
        <title>Genome sequencing of the rare red list fungi Bondarzewia mesenterica.</title>
        <authorList>
            <person name="Buettner E."/>
            <person name="Kellner H."/>
        </authorList>
    </citation>
    <scope>NUCLEOTIDE SEQUENCE [LARGE SCALE GENOMIC DNA]</scope>
    <source>
        <strain evidence="2 3">DSM 108281</strain>
    </source>
</reference>
<dbReference type="EMBL" id="SGPL01000930">
    <property type="protein sequence ID" value="THH06020.1"/>
    <property type="molecule type" value="Genomic_DNA"/>
</dbReference>
<evidence type="ECO:0000313" key="2">
    <source>
        <dbReference type="EMBL" id="THH06020.1"/>
    </source>
</evidence>